<dbReference type="EMBL" id="BAAAQY010000011">
    <property type="protein sequence ID" value="GAA2245632.1"/>
    <property type="molecule type" value="Genomic_DNA"/>
</dbReference>
<evidence type="ECO:0008006" key="3">
    <source>
        <dbReference type="Google" id="ProtNLM"/>
    </source>
</evidence>
<accession>A0ABN3E0E1</accession>
<gene>
    <name evidence="1" type="ORF">GCM10009851_33720</name>
</gene>
<evidence type="ECO:0000313" key="2">
    <source>
        <dbReference type="Proteomes" id="UP001500929"/>
    </source>
</evidence>
<reference evidence="1 2" key="1">
    <citation type="journal article" date="2019" name="Int. J. Syst. Evol. Microbiol.">
        <title>The Global Catalogue of Microorganisms (GCM) 10K type strain sequencing project: providing services to taxonomists for standard genome sequencing and annotation.</title>
        <authorList>
            <consortium name="The Broad Institute Genomics Platform"/>
            <consortium name="The Broad Institute Genome Sequencing Center for Infectious Disease"/>
            <person name="Wu L."/>
            <person name="Ma J."/>
        </authorList>
    </citation>
    <scope>NUCLEOTIDE SEQUENCE [LARGE SCALE GENOMIC DNA]</scope>
    <source>
        <strain evidence="1 2">JCM 16117</strain>
    </source>
</reference>
<sequence>MAVVIGGVPAAPAWAADDLSCDEAKDPPVRVLATSDSDYNTFDTQTCTGGWWVSRVVVRLNKNVSPRSATVDDPLDPNRRVTVSEFFDISRKDDPYGILEAFKATKAAGSPTTEDEKREVVQARLDVAEPAVQAAARRAAIPLPAACPNLPEVGTAAPERQTFHFKPPVATIPGPAGSGGFITYQLGDGLSDGQVSILTEAVTAANAALDVNPRLPQIKLSRAGDGVAPTLEFEDLPEGGADGWSLPPDSGRVNGEVQPYLTPDGRLRKASVFLNADPHFGTVAVAVHELLHAYGVKDFSDPDDQHSGVLVMHGTATRINFVERLERAPLWEDYGIESEPLFGMVDVCTLETIQKITP</sequence>
<name>A0ABN3E0E1_9MICO</name>
<evidence type="ECO:0000313" key="1">
    <source>
        <dbReference type="EMBL" id="GAA2245632.1"/>
    </source>
</evidence>
<proteinExistence type="predicted"/>
<dbReference type="Proteomes" id="UP001500929">
    <property type="component" value="Unassembled WGS sequence"/>
</dbReference>
<keyword evidence="2" id="KW-1185">Reference proteome</keyword>
<protein>
    <recommendedName>
        <fullName evidence="3">Peptidase M10 metallopeptidase domain-containing protein</fullName>
    </recommendedName>
</protein>
<organism evidence="1 2">
    <name type="scientific">Herbiconiux moechotypicola</name>
    <dbReference type="NCBI Taxonomy" id="637393"/>
    <lineage>
        <taxon>Bacteria</taxon>
        <taxon>Bacillati</taxon>
        <taxon>Actinomycetota</taxon>
        <taxon>Actinomycetes</taxon>
        <taxon>Micrococcales</taxon>
        <taxon>Microbacteriaceae</taxon>
        <taxon>Herbiconiux</taxon>
    </lineage>
</organism>
<comment type="caution">
    <text evidence="1">The sequence shown here is derived from an EMBL/GenBank/DDBJ whole genome shotgun (WGS) entry which is preliminary data.</text>
</comment>